<sequence length="329" mass="36058">MDVDNTPTRDEELWFSDGGLVVQAEQSLFRVYGGILAARSPVFKDMLSITQPPDAETIEGCPVVRLPDRAADITVFFRAIFDSSFFEPHPYEVSFQSVLSIIRCSGKYEVGYLRRRALVHLSYDLPTTLSGYDGDNSSTNFNSFLGSPASRWIPPCIAAVQLARQVNALWVLPVAFHHLATTDKKTTQKVLDCTSFDGHPAKLSGDDQFVFLTCSLLLIRLEHDAVSFLHSADSSPKCVGGTKCSAACLKAMTRVHRYMAGIVGPVPLGLCGSAGIWPDLSKTCCAQCYGFLKAADAVARQEVWDKLPSICGLPPWPELERMKADALKC</sequence>
<comment type="caution">
    <text evidence="1">The sequence shown here is derived from an EMBL/GenBank/DDBJ whole genome shotgun (WGS) entry which is preliminary data.</text>
</comment>
<dbReference type="EMBL" id="JARIHO010000032">
    <property type="protein sequence ID" value="KAJ7334939.1"/>
    <property type="molecule type" value="Genomic_DNA"/>
</dbReference>
<dbReference type="Gene3D" id="3.30.710.10">
    <property type="entry name" value="Potassium Channel Kv1.1, Chain A"/>
    <property type="match status" value="1"/>
</dbReference>
<evidence type="ECO:0008006" key="3">
    <source>
        <dbReference type="Google" id="ProtNLM"/>
    </source>
</evidence>
<keyword evidence="2" id="KW-1185">Reference proteome</keyword>
<reference evidence="1" key="1">
    <citation type="submission" date="2023-03" db="EMBL/GenBank/DDBJ databases">
        <title>Massive genome expansion in bonnet fungi (Mycena s.s.) driven by repeated elements and novel gene families across ecological guilds.</title>
        <authorList>
            <consortium name="Lawrence Berkeley National Laboratory"/>
            <person name="Harder C.B."/>
            <person name="Miyauchi S."/>
            <person name="Viragh M."/>
            <person name="Kuo A."/>
            <person name="Thoen E."/>
            <person name="Andreopoulos B."/>
            <person name="Lu D."/>
            <person name="Skrede I."/>
            <person name="Drula E."/>
            <person name="Henrissat B."/>
            <person name="Morin E."/>
            <person name="Kohler A."/>
            <person name="Barry K."/>
            <person name="LaButti K."/>
            <person name="Morin E."/>
            <person name="Salamov A."/>
            <person name="Lipzen A."/>
            <person name="Mereny Z."/>
            <person name="Hegedus B."/>
            <person name="Baldrian P."/>
            <person name="Stursova M."/>
            <person name="Weitz H."/>
            <person name="Taylor A."/>
            <person name="Grigoriev I.V."/>
            <person name="Nagy L.G."/>
            <person name="Martin F."/>
            <person name="Kauserud H."/>
        </authorList>
    </citation>
    <scope>NUCLEOTIDE SEQUENCE</scope>
    <source>
        <strain evidence="1">CBHHK002</strain>
    </source>
</reference>
<dbReference type="AlphaFoldDB" id="A0AAD7EKW4"/>
<name>A0AAD7EKW4_9AGAR</name>
<evidence type="ECO:0000313" key="2">
    <source>
        <dbReference type="Proteomes" id="UP001218218"/>
    </source>
</evidence>
<dbReference type="InterPro" id="IPR011333">
    <property type="entry name" value="SKP1/BTB/POZ_sf"/>
</dbReference>
<gene>
    <name evidence="1" type="ORF">DFH08DRAFT_785053</name>
</gene>
<dbReference type="Proteomes" id="UP001218218">
    <property type="component" value="Unassembled WGS sequence"/>
</dbReference>
<organism evidence="1 2">
    <name type="scientific">Mycena albidolilacea</name>
    <dbReference type="NCBI Taxonomy" id="1033008"/>
    <lineage>
        <taxon>Eukaryota</taxon>
        <taxon>Fungi</taxon>
        <taxon>Dikarya</taxon>
        <taxon>Basidiomycota</taxon>
        <taxon>Agaricomycotina</taxon>
        <taxon>Agaricomycetes</taxon>
        <taxon>Agaricomycetidae</taxon>
        <taxon>Agaricales</taxon>
        <taxon>Marasmiineae</taxon>
        <taxon>Mycenaceae</taxon>
        <taxon>Mycena</taxon>
    </lineage>
</organism>
<accession>A0AAD7EKW4</accession>
<proteinExistence type="predicted"/>
<evidence type="ECO:0000313" key="1">
    <source>
        <dbReference type="EMBL" id="KAJ7334939.1"/>
    </source>
</evidence>
<protein>
    <recommendedName>
        <fullName evidence="3">BTB domain-containing protein</fullName>
    </recommendedName>
</protein>